<feature type="region of interest" description="Disordered" evidence="1">
    <location>
        <begin position="35"/>
        <end position="62"/>
    </location>
</feature>
<dbReference type="InterPro" id="IPR010903">
    <property type="entry name" value="DUF1517"/>
</dbReference>
<dbReference type="AlphaFoldDB" id="A0ABD1MBX2"/>
<evidence type="ECO:0000256" key="1">
    <source>
        <dbReference type="SAM" id="MobiDB-lite"/>
    </source>
</evidence>
<sequence>MGIRKTKTKKKVIMGTYDVFEDKICDEEEKKEEDLKLGVSHEGKDRPNRPSQQRLVPSLDSPRHRSLTSKIQQFHSLSLHRKMVMAVFFSSNGFGSEFRYWSVGRQMALQRRYVTAIAIVLSVLLMFTCNINIALASSGGVMGGSFFDSESESSSESYASYSERVRMHYYDNHVPSPDAELAKGSHVGVPVLFLIFMLGMFLFGYYKDTKGNTVTVVKLQVAMPRGMGSSIQKDLTSIAETADTSSRDGVSCLLIGYSFVDVDLKRSKEDGEKYYNQLSDEERAKFDEETLLNLNSTEKRSTTTQSDVFSNEYSMFDVKEIKEGRKTFEEEKLLNGFGNGYIVITMLVAAKGAHKLPIVNGAEDLKRVLQKLRTLLLSCKLLAGEVLWTPQKEDDTLSKQKLLEDYPQLAKGMFLAKKHE</sequence>
<keyword evidence="2" id="KW-0472">Membrane</keyword>
<feature type="transmembrane region" description="Helical" evidence="2">
    <location>
        <begin position="187"/>
        <end position="206"/>
    </location>
</feature>
<comment type="caution">
    <text evidence="3">The sequence shown here is derived from an EMBL/GenBank/DDBJ whole genome shotgun (WGS) entry which is preliminary data.</text>
</comment>
<proteinExistence type="predicted"/>
<dbReference type="PANTHER" id="PTHR33975:SF5">
    <property type="entry name" value="PROTEIN, PUTATIVE-RELATED"/>
    <property type="match status" value="1"/>
</dbReference>
<dbReference type="Pfam" id="PF07466">
    <property type="entry name" value="DUF1517"/>
    <property type="match status" value="1"/>
</dbReference>
<keyword evidence="2" id="KW-1133">Transmembrane helix</keyword>
<dbReference type="PANTHER" id="PTHR33975">
    <property type="entry name" value="MYELIN-ASSOCIATED OLIGODENDROCYTE BASIC PROTEIN"/>
    <property type="match status" value="1"/>
</dbReference>
<reference evidence="3 4" key="1">
    <citation type="submission" date="2024-08" db="EMBL/GenBank/DDBJ databases">
        <title>Insights into the chromosomal genome structure of Flemingia macrophylla.</title>
        <authorList>
            <person name="Ding Y."/>
            <person name="Zhao Y."/>
            <person name="Bi W."/>
            <person name="Wu M."/>
            <person name="Zhao G."/>
            <person name="Gong Y."/>
            <person name="Li W."/>
            <person name="Zhang P."/>
        </authorList>
    </citation>
    <scope>NUCLEOTIDE SEQUENCE [LARGE SCALE GENOMIC DNA]</scope>
    <source>
        <strain evidence="3">DYQJB</strain>
        <tissue evidence="3">Leaf</tissue>
    </source>
</reference>
<evidence type="ECO:0000256" key="2">
    <source>
        <dbReference type="SAM" id="Phobius"/>
    </source>
</evidence>
<organism evidence="3 4">
    <name type="scientific">Flemingia macrophylla</name>
    <dbReference type="NCBI Taxonomy" id="520843"/>
    <lineage>
        <taxon>Eukaryota</taxon>
        <taxon>Viridiplantae</taxon>
        <taxon>Streptophyta</taxon>
        <taxon>Embryophyta</taxon>
        <taxon>Tracheophyta</taxon>
        <taxon>Spermatophyta</taxon>
        <taxon>Magnoliopsida</taxon>
        <taxon>eudicotyledons</taxon>
        <taxon>Gunneridae</taxon>
        <taxon>Pentapetalae</taxon>
        <taxon>rosids</taxon>
        <taxon>fabids</taxon>
        <taxon>Fabales</taxon>
        <taxon>Fabaceae</taxon>
        <taxon>Papilionoideae</taxon>
        <taxon>50 kb inversion clade</taxon>
        <taxon>NPAAA clade</taxon>
        <taxon>indigoferoid/millettioid clade</taxon>
        <taxon>Phaseoleae</taxon>
        <taxon>Flemingia</taxon>
    </lineage>
</organism>
<protein>
    <submittedName>
        <fullName evidence="3">Uncharacterized protein</fullName>
    </submittedName>
</protein>
<accession>A0ABD1MBX2</accession>
<name>A0ABD1MBX2_9FABA</name>
<dbReference type="Proteomes" id="UP001603857">
    <property type="component" value="Unassembled WGS sequence"/>
</dbReference>
<gene>
    <name evidence="3" type="ORF">Fmac_014335</name>
</gene>
<evidence type="ECO:0000313" key="4">
    <source>
        <dbReference type="Proteomes" id="UP001603857"/>
    </source>
</evidence>
<keyword evidence="4" id="KW-1185">Reference proteome</keyword>
<feature type="compositionally biased region" description="Basic and acidic residues" evidence="1">
    <location>
        <begin position="35"/>
        <end position="48"/>
    </location>
</feature>
<dbReference type="InterPro" id="IPR053023">
    <property type="entry name" value="FLAP_modulator"/>
</dbReference>
<dbReference type="EMBL" id="JBGMDY010000005">
    <property type="protein sequence ID" value="KAL2333122.1"/>
    <property type="molecule type" value="Genomic_DNA"/>
</dbReference>
<evidence type="ECO:0000313" key="3">
    <source>
        <dbReference type="EMBL" id="KAL2333122.1"/>
    </source>
</evidence>
<keyword evidence="2" id="KW-0812">Transmembrane</keyword>
<feature type="transmembrane region" description="Helical" evidence="2">
    <location>
        <begin position="113"/>
        <end position="135"/>
    </location>
</feature>